<name>A0ABR4A1P1_9LECA</name>
<proteinExistence type="predicted"/>
<dbReference type="Proteomes" id="UP001590950">
    <property type="component" value="Unassembled WGS sequence"/>
</dbReference>
<feature type="region of interest" description="Disordered" evidence="1">
    <location>
        <begin position="38"/>
        <end position="100"/>
    </location>
</feature>
<comment type="caution">
    <text evidence="2">The sequence shown here is derived from an EMBL/GenBank/DDBJ whole genome shotgun (WGS) entry which is preliminary data.</text>
</comment>
<feature type="compositionally biased region" description="Polar residues" evidence="1">
    <location>
        <begin position="51"/>
        <end position="65"/>
    </location>
</feature>
<evidence type="ECO:0000256" key="1">
    <source>
        <dbReference type="SAM" id="MobiDB-lite"/>
    </source>
</evidence>
<evidence type="ECO:0000313" key="3">
    <source>
        <dbReference type="Proteomes" id="UP001590950"/>
    </source>
</evidence>
<dbReference type="EMBL" id="JBEFKJ010000028">
    <property type="protein sequence ID" value="KAL2038958.1"/>
    <property type="molecule type" value="Genomic_DNA"/>
</dbReference>
<evidence type="ECO:0000313" key="2">
    <source>
        <dbReference type="EMBL" id="KAL2038958.1"/>
    </source>
</evidence>
<sequence length="100" mass="11312">MVGYQTLSSVYFPKILTVSSNASATTDSWRVLIKIDDTLPQSKPQRDTHHTPNGSNKSLVSTHYTLQRHARKPPPIYSDLQTGHSAIQLPSRVRQARRWS</sequence>
<gene>
    <name evidence="2" type="ORF">N7G274_008298</name>
</gene>
<keyword evidence="3" id="KW-1185">Reference proteome</keyword>
<accession>A0ABR4A1P1</accession>
<protein>
    <submittedName>
        <fullName evidence="2">Uncharacterized protein</fullName>
    </submittedName>
</protein>
<organism evidence="2 3">
    <name type="scientific">Stereocaulon virgatum</name>
    <dbReference type="NCBI Taxonomy" id="373712"/>
    <lineage>
        <taxon>Eukaryota</taxon>
        <taxon>Fungi</taxon>
        <taxon>Dikarya</taxon>
        <taxon>Ascomycota</taxon>
        <taxon>Pezizomycotina</taxon>
        <taxon>Lecanoromycetes</taxon>
        <taxon>OSLEUM clade</taxon>
        <taxon>Lecanoromycetidae</taxon>
        <taxon>Lecanorales</taxon>
        <taxon>Lecanorineae</taxon>
        <taxon>Stereocaulaceae</taxon>
        <taxon>Stereocaulon</taxon>
    </lineage>
</organism>
<reference evidence="2 3" key="1">
    <citation type="submission" date="2024-09" db="EMBL/GenBank/DDBJ databases">
        <title>Rethinking Asexuality: The Enigmatic Case of Functional Sexual Genes in Lepraria (Stereocaulaceae).</title>
        <authorList>
            <person name="Doellman M."/>
            <person name="Sun Y."/>
            <person name="Barcenas-Pena A."/>
            <person name="Lumbsch H.T."/>
            <person name="Grewe F."/>
        </authorList>
    </citation>
    <scope>NUCLEOTIDE SEQUENCE [LARGE SCALE GENOMIC DNA]</scope>
    <source>
        <strain evidence="2 3">Mercado 3170</strain>
    </source>
</reference>